<evidence type="ECO:0000313" key="5">
    <source>
        <dbReference type="Proteomes" id="UP000799324"/>
    </source>
</evidence>
<dbReference type="PANTHER" id="PTHR24320:SF252">
    <property type="entry name" value="DEHYDROGENASE_REDUCTASE FAMILY PROTEIN, PUTATIVE (AFU_ORTHOLOGUE AFUA_3G08550)-RELATED"/>
    <property type="match status" value="1"/>
</dbReference>
<gene>
    <name evidence="4" type="ORF">K491DRAFT_704788</name>
</gene>
<sequence length="335" mass="36503">MAKFLPVLFYSQLFVKIPELHSDFSDQTVIVTGSNTGLGLEAARHLVRLKAAKVILAVRTISKGEAAVENILRTTGAKKNTIEVWQLDLSSPESIKAFAKRASDLDRLDAVIQNAGVLTQNWSIAEETKTESHIAVNLIGALLLGLLLLPKLRETGKKYDTRTRLSFVGSDIMYIAKIKEANVPGSLLDALNDKEGSDLGDRYGVSKQLLFYAVHEIAARSPVSPESNVIINVMTPGACESDLFRDDISWIGKLVQRIAITLFARTTEVGGRTLVDAVKPELGTDAHGAFLMDCKVARNGSNMETTQGLALQKRSNEDLFAKLEELSPGVTKVLN</sequence>
<proteinExistence type="inferred from homology"/>
<dbReference type="SUPFAM" id="SSF51735">
    <property type="entry name" value="NAD(P)-binding Rossmann-fold domains"/>
    <property type="match status" value="1"/>
</dbReference>
<comment type="similarity">
    <text evidence="1">Belongs to the short-chain dehydrogenases/reductases (SDR) family.</text>
</comment>
<dbReference type="GO" id="GO:0016491">
    <property type="term" value="F:oxidoreductase activity"/>
    <property type="evidence" value="ECO:0007669"/>
    <property type="project" value="UniProtKB-KW"/>
</dbReference>
<organism evidence="4 5">
    <name type="scientific">Lophiostoma macrostomum CBS 122681</name>
    <dbReference type="NCBI Taxonomy" id="1314788"/>
    <lineage>
        <taxon>Eukaryota</taxon>
        <taxon>Fungi</taxon>
        <taxon>Dikarya</taxon>
        <taxon>Ascomycota</taxon>
        <taxon>Pezizomycotina</taxon>
        <taxon>Dothideomycetes</taxon>
        <taxon>Pleosporomycetidae</taxon>
        <taxon>Pleosporales</taxon>
        <taxon>Lophiostomataceae</taxon>
        <taxon>Lophiostoma</taxon>
    </lineage>
</organism>
<dbReference type="InterPro" id="IPR036291">
    <property type="entry name" value="NAD(P)-bd_dom_sf"/>
</dbReference>
<accession>A0A6A6T872</accession>
<evidence type="ECO:0000256" key="2">
    <source>
        <dbReference type="ARBA" id="ARBA00022857"/>
    </source>
</evidence>
<evidence type="ECO:0000256" key="3">
    <source>
        <dbReference type="ARBA" id="ARBA00023002"/>
    </source>
</evidence>
<protein>
    <submittedName>
        <fullName evidence="4">NAD(P)-binding protein</fullName>
    </submittedName>
</protein>
<dbReference type="EMBL" id="MU004353">
    <property type="protein sequence ID" value="KAF2655143.1"/>
    <property type="molecule type" value="Genomic_DNA"/>
</dbReference>
<dbReference type="Proteomes" id="UP000799324">
    <property type="component" value="Unassembled WGS sequence"/>
</dbReference>
<reference evidence="4" key="1">
    <citation type="journal article" date="2020" name="Stud. Mycol.">
        <title>101 Dothideomycetes genomes: a test case for predicting lifestyles and emergence of pathogens.</title>
        <authorList>
            <person name="Haridas S."/>
            <person name="Albert R."/>
            <person name="Binder M."/>
            <person name="Bloem J."/>
            <person name="Labutti K."/>
            <person name="Salamov A."/>
            <person name="Andreopoulos B."/>
            <person name="Baker S."/>
            <person name="Barry K."/>
            <person name="Bills G."/>
            <person name="Bluhm B."/>
            <person name="Cannon C."/>
            <person name="Castanera R."/>
            <person name="Culley D."/>
            <person name="Daum C."/>
            <person name="Ezra D."/>
            <person name="Gonzalez J."/>
            <person name="Henrissat B."/>
            <person name="Kuo A."/>
            <person name="Liang C."/>
            <person name="Lipzen A."/>
            <person name="Lutzoni F."/>
            <person name="Magnuson J."/>
            <person name="Mondo S."/>
            <person name="Nolan M."/>
            <person name="Ohm R."/>
            <person name="Pangilinan J."/>
            <person name="Park H.-J."/>
            <person name="Ramirez L."/>
            <person name="Alfaro M."/>
            <person name="Sun H."/>
            <person name="Tritt A."/>
            <person name="Yoshinaga Y."/>
            <person name="Zwiers L.-H."/>
            <person name="Turgeon B."/>
            <person name="Goodwin S."/>
            <person name="Spatafora J."/>
            <person name="Crous P."/>
            <person name="Grigoriev I."/>
        </authorList>
    </citation>
    <scope>NUCLEOTIDE SEQUENCE</scope>
    <source>
        <strain evidence="4">CBS 122681</strain>
    </source>
</reference>
<dbReference type="Gene3D" id="3.40.50.720">
    <property type="entry name" value="NAD(P)-binding Rossmann-like Domain"/>
    <property type="match status" value="1"/>
</dbReference>
<name>A0A6A6T872_9PLEO</name>
<evidence type="ECO:0000313" key="4">
    <source>
        <dbReference type="EMBL" id="KAF2655143.1"/>
    </source>
</evidence>
<keyword evidence="2" id="KW-0521">NADP</keyword>
<dbReference type="OrthoDB" id="542013at2759"/>
<keyword evidence="3" id="KW-0560">Oxidoreductase</keyword>
<keyword evidence="5" id="KW-1185">Reference proteome</keyword>
<dbReference type="PRINTS" id="PR00081">
    <property type="entry name" value="GDHRDH"/>
</dbReference>
<evidence type="ECO:0000256" key="1">
    <source>
        <dbReference type="ARBA" id="ARBA00006484"/>
    </source>
</evidence>
<dbReference type="PANTHER" id="PTHR24320">
    <property type="entry name" value="RETINOL DEHYDROGENASE"/>
    <property type="match status" value="1"/>
</dbReference>
<dbReference type="Pfam" id="PF00106">
    <property type="entry name" value="adh_short"/>
    <property type="match status" value="1"/>
</dbReference>
<dbReference type="AlphaFoldDB" id="A0A6A6T872"/>
<dbReference type="InterPro" id="IPR002347">
    <property type="entry name" value="SDR_fam"/>
</dbReference>